<reference evidence="2 3" key="1">
    <citation type="submission" date="2014-04" db="EMBL/GenBank/DDBJ databases">
        <authorList>
            <consortium name="DOE Joint Genome Institute"/>
            <person name="Kuo A."/>
            <person name="Kohler A."/>
            <person name="Nagy L.G."/>
            <person name="Floudas D."/>
            <person name="Copeland A."/>
            <person name="Barry K.W."/>
            <person name="Cichocki N."/>
            <person name="Veneault-Fourrey C."/>
            <person name="LaButti K."/>
            <person name="Lindquist E.A."/>
            <person name="Lipzen A."/>
            <person name="Lundell T."/>
            <person name="Morin E."/>
            <person name="Murat C."/>
            <person name="Sun H."/>
            <person name="Tunlid A."/>
            <person name="Henrissat B."/>
            <person name="Grigoriev I.V."/>
            <person name="Hibbett D.S."/>
            <person name="Martin F."/>
            <person name="Nordberg H.P."/>
            <person name="Cantor M.N."/>
            <person name="Hua S.X."/>
        </authorList>
    </citation>
    <scope>NUCLEOTIDE SEQUENCE [LARGE SCALE GENOMIC DNA]</scope>
    <source>
        <strain evidence="2 3">LaAM-08-1</strain>
    </source>
</reference>
<feature type="compositionally biased region" description="Low complexity" evidence="1">
    <location>
        <begin position="14"/>
        <end position="31"/>
    </location>
</feature>
<evidence type="ECO:0000256" key="1">
    <source>
        <dbReference type="SAM" id="MobiDB-lite"/>
    </source>
</evidence>
<dbReference type="EMBL" id="KN838733">
    <property type="protein sequence ID" value="KIJ96068.1"/>
    <property type="molecule type" value="Genomic_DNA"/>
</dbReference>
<dbReference type="Proteomes" id="UP000054477">
    <property type="component" value="Unassembled WGS sequence"/>
</dbReference>
<protein>
    <submittedName>
        <fullName evidence="2">Uncharacterized protein</fullName>
    </submittedName>
</protein>
<gene>
    <name evidence="2" type="ORF">K443DRAFT_63355</name>
</gene>
<evidence type="ECO:0000313" key="2">
    <source>
        <dbReference type="EMBL" id="KIJ96068.1"/>
    </source>
</evidence>
<feature type="compositionally biased region" description="Low complexity" evidence="1">
    <location>
        <begin position="48"/>
        <end position="68"/>
    </location>
</feature>
<dbReference type="HOGENOM" id="CLU_1514087_0_0_1"/>
<feature type="non-terminal residue" evidence="2">
    <location>
        <position position="1"/>
    </location>
</feature>
<dbReference type="OrthoDB" id="3129047at2759"/>
<evidence type="ECO:0000313" key="3">
    <source>
        <dbReference type="Proteomes" id="UP000054477"/>
    </source>
</evidence>
<sequence length="178" mass="17441">PNAPQNPTPKISGTPIIPSPASLSPAPTDLPGTGSDDLPQDVPAPNYSTGSSLLSAPPSSPTPAVSGSIELQTPTDAPHRGPAPKDPAGPQVHQDHPAPVSPSAHGSSAPTDLPYVAPPPNASASSTPPDNGPQPTDGSQPIPSPTSPASADGTRPTGLPQGDPTLNHGEPSSPPAPS</sequence>
<feature type="non-terminal residue" evidence="2">
    <location>
        <position position="178"/>
    </location>
</feature>
<name>A0A0C9X485_9AGAR</name>
<proteinExistence type="predicted"/>
<accession>A0A0C9X485</accession>
<organism evidence="2 3">
    <name type="scientific">Laccaria amethystina LaAM-08-1</name>
    <dbReference type="NCBI Taxonomy" id="1095629"/>
    <lineage>
        <taxon>Eukaryota</taxon>
        <taxon>Fungi</taxon>
        <taxon>Dikarya</taxon>
        <taxon>Basidiomycota</taxon>
        <taxon>Agaricomycotina</taxon>
        <taxon>Agaricomycetes</taxon>
        <taxon>Agaricomycetidae</taxon>
        <taxon>Agaricales</taxon>
        <taxon>Agaricineae</taxon>
        <taxon>Hydnangiaceae</taxon>
        <taxon>Laccaria</taxon>
    </lineage>
</organism>
<dbReference type="AlphaFoldDB" id="A0A0C9X485"/>
<feature type="region of interest" description="Disordered" evidence="1">
    <location>
        <begin position="1"/>
        <end position="178"/>
    </location>
</feature>
<reference evidence="3" key="2">
    <citation type="submission" date="2015-01" db="EMBL/GenBank/DDBJ databases">
        <title>Evolutionary Origins and Diversification of the Mycorrhizal Mutualists.</title>
        <authorList>
            <consortium name="DOE Joint Genome Institute"/>
            <consortium name="Mycorrhizal Genomics Consortium"/>
            <person name="Kohler A."/>
            <person name="Kuo A."/>
            <person name="Nagy L.G."/>
            <person name="Floudas D."/>
            <person name="Copeland A."/>
            <person name="Barry K.W."/>
            <person name="Cichocki N."/>
            <person name="Veneault-Fourrey C."/>
            <person name="LaButti K."/>
            <person name="Lindquist E.A."/>
            <person name="Lipzen A."/>
            <person name="Lundell T."/>
            <person name="Morin E."/>
            <person name="Murat C."/>
            <person name="Riley R."/>
            <person name="Ohm R."/>
            <person name="Sun H."/>
            <person name="Tunlid A."/>
            <person name="Henrissat B."/>
            <person name="Grigoriev I.V."/>
            <person name="Hibbett D.S."/>
            <person name="Martin F."/>
        </authorList>
    </citation>
    <scope>NUCLEOTIDE SEQUENCE [LARGE SCALE GENOMIC DNA]</scope>
    <source>
        <strain evidence="3">LaAM-08-1</strain>
    </source>
</reference>
<keyword evidence="3" id="KW-1185">Reference proteome</keyword>